<dbReference type="PANTHER" id="PTHR12069:SF0">
    <property type="entry name" value="DNA-DIRECTED RNA POLYMERASE III SUBUNIT RPC5"/>
    <property type="match status" value="1"/>
</dbReference>
<evidence type="ECO:0000313" key="3">
    <source>
        <dbReference type="WBParaSite" id="SMTH1_2440.1"/>
    </source>
</evidence>
<dbReference type="WBParaSite" id="SMTH1_2440.1">
    <property type="protein sequence ID" value="SMTH1_2440.1"/>
    <property type="gene ID" value="SMTH1_2440"/>
</dbReference>
<dbReference type="AlphaFoldDB" id="A0AA85B3E4"/>
<dbReference type="GO" id="GO:0042797">
    <property type="term" value="P:tRNA transcription by RNA polymerase III"/>
    <property type="evidence" value="ECO:0007669"/>
    <property type="project" value="TreeGrafter"/>
</dbReference>
<evidence type="ECO:0008006" key="4">
    <source>
        <dbReference type="Google" id="ProtNLM"/>
    </source>
</evidence>
<protein>
    <recommendedName>
        <fullName evidence="4">DNA-directed RNA polymerase III subunit RPC5</fullName>
    </recommendedName>
</protein>
<evidence type="ECO:0000256" key="1">
    <source>
        <dbReference type="SAM" id="MobiDB-lite"/>
    </source>
</evidence>
<feature type="compositionally biased region" description="Polar residues" evidence="1">
    <location>
        <begin position="499"/>
        <end position="512"/>
    </location>
</feature>
<evidence type="ECO:0000313" key="2">
    <source>
        <dbReference type="Proteomes" id="UP000050791"/>
    </source>
</evidence>
<accession>A0AA85B3E4</accession>
<dbReference type="GO" id="GO:0005666">
    <property type="term" value="C:RNA polymerase III complex"/>
    <property type="evidence" value="ECO:0007669"/>
    <property type="project" value="TreeGrafter"/>
</dbReference>
<proteinExistence type="predicted"/>
<sequence>MDVPAESRSDEPGVLKEVDCYISPAMQKQILLLLYKNRENYHTLDNESIKEARIKPNLDLLEFVVEDGRSSFVESVGEQIDTYLLRSNTVAFPRTLLGYFVNDECHFIPLKRDALVLDTCKEAAKVDKTNQNSDSSTSTPVGPAAFVSARLRTADAIALRGPMASRRKPADSDPDVIFLKQQVQAPWCPVHYKRFIPSEAFERRIPLLYPNDDMPELTRNRVTGPSQEEYVNNLLASVTPHVVDRSRTEPVKLPTLGELIQTIMIKAQLIRFDKLVICLRERFKDPHSVTNTSVLQYLPTFAVLLRGWWVAKSEILYPPNSFSEHSGTPNTLLIRARDYIMAVFHRGEHLTRKTISCMTKVPTVEATEILKSLACKMSTTQKGCANHWNFIRPIMILSKSKYLIIPLLFCFIRLTLVSSTSSKLNDAYQMHEPCIVTDCTSVDYQQHIWLCKNLMFRVKYPDIVQQQQVAWEIRIRQLCTQLKLEHLVSDGVRRKRNPGQHSGESGSDSDTGFKSLVSGVHISTPSKNTNRKRLRQSSVCHTTDTDKDANNSLKSPDRKRVRTQSLSSSYSSGLSSPHSTTTKLPCLQTDVVSSKFCIPTSPPPVKINSPKLKVNSTPISSDLPDNSSTTLATNSFDNQTVGCKLEPPTPEDPDPDLPTAAAAASVTDSEMNGLKLKRSPSSHDTFQSAIMDNGHNDTNGNTELSSQTDLISNHIGLPCTPLQSVNDTNIDNNDSVLKFDSDNEMPELLMNNSINFVKNVLNTQPIVALSALTKVYQQQLGNFDANFYSTLWKNSPPPPPGSESERELLKTYLLKVLQTIDARQLTVCWPTIPTALEKEPLFVIKVAGPECGAVSESIAQFRDIILALYESLPSFKMKDLQEKCPIFPPKGMSEKAMRTFIKQYCIFRHGRYFLRCTVSDD</sequence>
<organism evidence="2 3">
    <name type="scientific">Schistosoma mattheei</name>
    <dbReference type="NCBI Taxonomy" id="31246"/>
    <lineage>
        <taxon>Eukaryota</taxon>
        <taxon>Metazoa</taxon>
        <taxon>Spiralia</taxon>
        <taxon>Lophotrochozoa</taxon>
        <taxon>Platyhelminthes</taxon>
        <taxon>Trematoda</taxon>
        <taxon>Digenea</taxon>
        <taxon>Strigeidida</taxon>
        <taxon>Schistosomatoidea</taxon>
        <taxon>Schistosomatidae</taxon>
        <taxon>Schistosoma</taxon>
    </lineage>
</organism>
<dbReference type="Pfam" id="PF04801">
    <property type="entry name" value="RPC5"/>
    <property type="match status" value="1"/>
</dbReference>
<dbReference type="Proteomes" id="UP000050791">
    <property type="component" value="Unassembled WGS sequence"/>
</dbReference>
<name>A0AA85B3E4_9TREM</name>
<feature type="region of interest" description="Disordered" evidence="1">
    <location>
        <begin position="639"/>
        <end position="684"/>
    </location>
</feature>
<reference evidence="3" key="1">
    <citation type="submission" date="2023-11" db="UniProtKB">
        <authorList>
            <consortium name="WormBaseParasite"/>
        </authorList>
    </citation>
    <scope>IDENTIFICATION</scope>
</reference>
<feature type="compositionally biased region" description="Low complexity" evidence="1">
    <location>
        <begin position="563"/>
        <end position="582"/>
    </location>
</feature>
<dbReference type="PANTHER" id="PTHR12069">
    <property type="entry name" value="DNA-DIRECTED RNA POLYMERASES III 80 KDA POLYPEPTIDE RNA POLYMERASE III SUBUNIT 5"/>
    <property type="match status" value="1"/>
</dbReference>
<dbReference type="InterPro" id="IPR006886">
    <property type="entry name" value="RNA_pol_III_Rpc5"/>
</dbReference>
<feature type="region of interest" description="Disordered" evidence="1">
    <location>
        <begin position="493"/>
        <end position="583"/>
    </location>
</feature>